<dbReference type="AlphaFoldDB" id="A0A1K2IS02"/>
<dbReference type="EMBL" id="FPKW01000008">
    <property type="protein sequence ID" value="SFZ95151.1"/>
    <property type="molecule type" value="Genomic_DNA"/>
</dbReference>
<evidence type="ECO:0000313" key="2">
    <source>
        <dbReference type="Proteomes" id="UP000182034"/>
    </source>
</evidence>
<proteinExistence type="predicted"/>
<dbReference type="Proteomes" id="UP000182034">
    <property type="component" value="Unassembled WGS sequence"/>
</dbReference>
<accession>A0A1K2IS02</accession>
<evidence type="ECO:0000313" key="1">
    <source>
        <dbReference type="EMBL" id="SFZ95151.1"/>
    </source>
</evidence>
<reference evidence="2" key="1">
    <citation type="submission" date="2016-10" db="EMBL/GenBank/DDBJ databases">
        <authorList>
            <person name="Varghese N."/>
            <person name="Submissions S."/>
        </authorList>
    </citation>
    <scope>NUCLEOTIDE SEQUENCE [LARGE SCALE GENOMIC DNA]</scope>
    <source>
        <strain evidence="2">SUR2</strain>
    </source>
</reference>
<name>A0A1K2IS02_9FLAO</name>
<sequence length="76" mass="8944">MIYVERNMIPLPEVFYSKDGEYADFDKEWLVPPATQRLFEGGKVEYSSILDGACFEGPQYFRTDKEQLQVHKTLDY</sequence>
<keyword evidence="2" id="KW-1185">Reference proteome</keyword>
<dbReference type="RefSeq" id="WP_072410373.1">
    <property type="nucleotide sequence ID" value="NZ_FPKW01000008.1"/>
</dbReference>
<protein>
    <submittedName>
        <fullName evidence="1">Uncharacterized protein</fullName>
    </submittedName>
</protein>
<organism evidence="1 2">
    <name type="scientific">Chryseobacterium limigenitum</name>
    <dbReference type="NCBI Taxonomy" id="1612149"/>
    <lineage>
        <taxon>Bacteria</taxon>
        <taxon>Pseudomonadati</taxon>
        <taxon>Bacteroidota</taxon>
        <taxon>Flavobacteriia</taxon>
        <taxon>Flavobacteriales</taxon>
        <taxon>Weeksellaceae</taxon>
        <taxon>Chryseobacterium group</taxon>
        <taxon>Chryseobacterium</taxon>
    </lineage>
</organism>
<gene>
    <name evidence="1" type="ORF">SAMN05216324_108171</name>
</gene>